<accession>A0A5T2R3V8</accession>
<dbReference type="InterPro" id="IPR006935">
    <property type="entry name" value="Helicase/UvrB_N"/>
</dbReference>
<dbReference type="SMART" id="SM00490">
    <property type="entry name" value="HELICc"/>
    <property type="match status" value="1"/>
</dbReference>
<dbReference type="GO" id="GO:0003677">
    <property type="term" value="F:DNA binding"/>
    <property type="evidence" value="ECO:0007669"/>
    <property type="project" value="InterPro"/>
</dbReference>
<dbReference type="InterPro" id="IPR014001">
    <property type="entry name" value="Helicase_ATP-bd"/>
</dbReference>
<comment type="caution">
    <text evidence="3">The sequence shown here is derived from an EMBL/GenBank/DDBJ whole genome shotgun (WGS) entry which is preliminary data.</text>
</comment>
<evidence type="ECO:0000259" key="2">
    <source>
        <dbReference type="PROSITE" id="PS51194"/>
    </source>
</evidence>
<dbReference type="PROSITE" id="PS51192">
    <property type="entry name" value="HELICASE_ATP_BIND_1"/>
    <property type="match status" value="1"/>
</dbReference>
<dbReference type="GO" id="GO:0005524">
    <property type="term" value="F:ATP binding"/>
    <property type="evidence" value="ECO:0007669"/>
    <property type="project" value="InterPro"/>
</dbReference>
<dbReference type="SMART" id="SM00487">
    <property type="entry name" value="DEXDc"/>
    <property type="match status" value="1"/>
</dbReference>
<dbReference type="AlphaFoldDB" id="A0A5T2R3V8"/>
<dbReference type="Pfam" id="PF04471">
    <property type="entry name" value="Mrr_cat"/>
    <property type="match status" value="1"/>
</dbReference>
<reference evidence="3" key="1">
    <citation type="submission" date="2019-01" db="EMBL/GenBank/DDBJ databases">
        <authorList>
            <consortium name="PulseNet: The National Subtyping Network for Foodborne Disease Surveillance"/>
            <person name="Tarr C.L."/>
            <person name="Trees E."/>
            <person name="Katz L.S."/>
            <person name="Carleton-Romer H.A."/>
            <person name="Stroika S."/>
            <person name="Kucerova Z."/>
            <person name="Roache K.F."/>
            <person name="Sabol A.L."/>
            <person name="Besser J."/>
            <person name="Gerner-Smidt P."/>
        </authorList>
    </citation>
    <scope>NUCLEOTIDE SEQUENCE</scope>
    <source>
        <strain evidence="3">PNUSAS064512</strain>
    </source>
</reference>
<dbReference type="GO" id="GO:0009307">
    <property type="term" value="P:DNA restriction-modification system"/>
    <property type="evidence" value="ECO:0007669"/>
    <property type="project" value="InterPro"/>
</dbReference>
<name>A0A5T2R3V8_SALER</name>
<evidence type="ECO:0008006" key="4">
    <source>
        <dbReference type="Google" id="ProtNLM"/>
    </source>
</evidence>
<dbReference type="GO" id="GO:0004519">
    <property type="term" value="F:endonuclease activity"/>
    <property type="evidence" value="ECO:0007669"/>
    <property type="project" value="InterPro"/>
</dbReference>
<dbReference type="PANTHER" id="PTHR47396:SF1">
    <property type="entry name" value="ATP-DEPENDENT HELICASE IRC3-RELATED"/>
    <property type="match status" value="1"/>
</dbReference>
<organism evidence="3">
    <name type="scientific">Salmonella enterica</name>
    <name type="common">Salmonella choleraesuis</name>
    <dbReference type="NCBI Taxonomy" id="28901"/>
    <lineage>
        <taxon>Bacteria</taxon>
        <taxon>Pseudomonadati</taxon>
        <taxon>Pseudomonadota</taxon>
        <taxon>Gammaproteobacteria</taxon>
        <taxon>Enterobacterales</taxon>
        <taxon>Enterobacteriaceae</taxon>
        <taxon>Salmonella</taxon>
    </lineage>
</organism>
<dbReference type="PROSITE" id="PS51194">
    <property type="entry name" value="HELICASE_CTER"/>
    <property type="match status" value="1"/>
</dbReference>
<dbReference type="InterPro" id="IPR050742">
    <property type="entry name" value="Helicase_Restrict-Modif_Enz"/>
</dbReference>
<dbReference type="SUPFAM" id="SSF52540">
    <property type="entry name" value="P-loop containing nucleoside triphosphate hydrolases"/>
    <property type="match status" value="1"/>
</dbReference>
<feature type="domain" description="Helicase ATP-binding" evidence="1">
    <location>
        <begin position="162"/>
        <end position="315"/>
    </location>
</feature>
<dbReference type="GO" id="GO:0005829">
    <property type="term" value="C:cytosol"/>
    <property type="evidence" value="ECO:0007669"/>
    <property type="project" value="TreeGrafter"/>
</dbReference>
<gene>
    <name evidence="3" type="ORF">EOF35_23815</name>
</gene>
<dbReference type="PANTHER" id="PTHR47396">
    <property type="entry name" value="TYPE I RESTRICTION ENZYME ECOKI R PROTEIN"/>
    <property type="match status" value="1"/>
</dbReference>
<evidence type="ECO:0000313" key="3">
    <source>
        <dbReference type="EMBL" id="EAM5644981.1"/>
    </source>
</evidence>
<dbReference type="Gene3D" id="3.40.50.300">
    <property type="entry name" value="P-loop containing nucleotide triphosphate hydrolases"/>
    <property type="match status" value="2"/>
</dbReference>
<feature type="domain" description="Helicase C-terminal" evidence="2">
    <location>
        <begin position="373"/>
        <end position="517"/>
    </location>
</feature>
<dbReference type="InterPro" id="IPR027417">
    <property type="entry name" value="P-loop_NTPase"/>
</dbReference>
<dbReference type="SUPFAM" id="SSF52980">
    <property type="entry name" value="Restriction endonuclease-like"/>
    <property type="match status" value="1"/>
</dbReference>
<dbReference type="InterPro" id="IPR011335">
    <property type="entry name" value="Restrct_endonuc-II-like"/>
</dbReference>
<dbReference type="EMBL" id="AACVIE010000024">
    <property type="protein sequence ID" value="EAM5644981.1"/>
    <property type="molecule type" value="Genomic_DNA"/>
</dbReference>
<dbReference type="Pfam" id="PF04851">
    <property type="entry name" value="ResIII"/>
    <property type="match status" value="1"/>
</dbReference>
<sequence>MSNDITFLDDNIMSGGDWQALELAVVRLISHCGWKNIQYVGGSGDKGADILAVRFNDHNKKNESFLFQVKAITSSSYVGVSAINQAITGQSYYRSKIVVVATNGDFTNSAYKRRDQLNSEGFNIKLWNGNFLRLLIEKWDIYSCDRRKLRNYQKDIVELVKECYTNERSKTLFVVATGLGKTVIAAYLTNYFYKNGLKKVLVLCHSIDLAYQLQKSFWSQLSKNIPTRLFMSGDAPVPYEGINFGLYQTLYGYLGGLQPDAFDLIIVDEAHHALANAFSTCIEHLNPKLLIGMTATPWRGDGRTIDSIFGEPVAKVSLIDGMRMGFLAVVDYRLMCDNINWEEIPKLAKNKLTIKDLNKRLFLPQRDDAVIAEIIKVIQCVNNPRIVVFSPSKSHADSFASKLVSSGISAANMSIDDKILRRQILLDFSSGKIQALTAVDVLNEGIDVPDVNVLVFLRATHSRRIFIQQLGRGLRLAPGKEEVIVLDFVTDIRRIAAVKELDNEAKKSSYRQEAETVFLRDGVVTFSNNRGQKLIDAWLDEVASLQDQDEAERLIFPDTEAWI</sequence>
<dbReference type="InterPro" id="IPR007560">
    <property type="entry name" value="Restrct_endonuc_IV_Mrr"/>
</dbReference>
<protein>
    <recommendedName>
        <fullName evidence="4">DEAD/DEAH box helicase</fullName>
    </recommendedName>
</protein>
<dbReference type="Pfam" id="PF00271">
    <property type="entry name" value="Helicase_C"/>
    <property type="match status" value="1"/>
</dbReference>
<dbReference type="GO" id="GO:0016787">
    <property type="term" value="F:hydrolase activity"/>
    <property type="evidence" value="ECO:0007669"/>
    <property type="project" value="InterPro"/>
</dbReference>
<dbReference type="InterPro" id="IPR001650">
    <property type="entry name" value="Helicase_C-like"/>
</dbReference>
<evidence type="ECO:0000259" key="1">
    <source>
        <dbReference type="PROSITE" id="PS51192"/>
    </source>
</evidence>
<proteinExistence type="predicted"/>